<dbReference type="RefSeq" id="WP_391932829.1">
    <property type="nucleotide sequence ID" value="NZ_JBIBSM010000001.1"/>
</dbReference>
<evidence type="ECO:0008006" key="3">
    <source>
        <dbReference type="Google" id="ProtNLM"/>
    </source>
</evidence>
<organism evidence="1 2">
    <name type="scientific">Streptomyces lateritius</name>
    <dbReference type="NCBI Taxonomy" id="67313"/>
    <lineage>
        <taxon>Bacteria</taxon>
        <taxon>Bacillati</taxon>
        <taxon>Actinomycetota</taxon>
        <taxon>Actinomycetes</taxon>
        <taxon>Kitasatosporales</taxon>
        <taxon>Streptomycetaceae</taxon>
        <taxon>Streptomyces</taxon>
    </lineage>
</organism>
<comment type="caution">
    <text evidence="1">The sequence shown here is derived from an EMBL/GenBank/DDBJ whole genome shotgun (WGS) entry which is preliminary data.</text>
</comment>
<name>A0ABW6Y618_9ACTN</name>
<sequence length="429" mass="48610">MSNGTGKETSKPLISDDISKIEKSLGLGYVNTDDTFLIFDTPEKNGIRQRDAAIHVDSALKILESIDRGGSRMKEVEGWLDPSNGFAEFEVRMQGLGPIRTTNIEKFEFDTHPCPHEHTVDPPLTYDEGRQYFTAVIRVTSSDGSTCIEISPNTLLCPPLTPISTEPKGHTRTHSTLKVFLAGATDREELERKSRELANSFLFELNARHRTVYSLRPRIEGFSQKRRGKTISYSVRFPRTPVPDNVAALFSIPSDFTMRGNFTLFYLSYYQILEHYLPAVHRRDSVKKVRRILRSLDFDEEKDSSVLRVLNSVERSHGASEADQLRNLIEECVPEGKLQEFFELDHGGHFDRNGPISGVSAINPKSGEPLASQVAKRIYRLRNRIVHAKDDVRYAESKVLLPLSHEAMKLYPDIELVRLLAIEAIVDNR</sequence>
<proteinExistence type="predicted"/>
<evidence type="ECO:0000313" key="1">
    <source>
        <dbReference type="EMBL" id="MFF8275080.1"/>
    </source>
</evidence>
<gene>
    <name evidence="1" type="ORF">ACF05T_03030</name>
</gene>
<dbReference type="Proteomes" id="UP001603013">
    <property type="component" value="Unassembled WGS sequence"/>
</dbReference>
<evidence type="ECO:0000313" key="2">
    <source>
        <dbReference type="Proteomes" id="UP001603013"/>
    </source>
</evidence>
<keyword evidence="2" id="KW-1185">Reference proteome</keyword>
<accession>A0ABW6Y618</accession>
<dbReference type="EMBL" id="JBIBSM010000001">
    <property type="protein sequence ID" value="MFF8275080.1"/>
    <property type="molecule type" value="Genomic_DNA"/>
</dbReference>
<reference evidence="1 2" key="1">
    <citation type="submission" date="2024-10" db="EMBL/GenBank/DDBJ databases">
        <title>The Natural Products Discovery Center: Release of the First 8490 Sequenced Strains for Exploring Actinobacteria Biosynthetic Diversity.</title>
        <authorList>
            <person name="Kalkreuter E."/>
            <person name="Kautsar S.A."/>
            <person name="Yang D."/>
            <person name="Bader C.D."/>
            <person name="Teijaro C.N."/>
            <person name="Fluegel L."/>
            <person name="Davis C.M."/>
            <person name="Simpson J.R."/>
            <person name="Lauterbach L."/>
            <person name="Steele A.D."/>
            <person name="Gui C."/>
            <person name="Meng S."/>
            <person name="Li G."/>
            <person name="Viehrig K."/>
            <person name="Ye F."/>
            <person name="Su P."/>
            <person name="Kiefer A.F."/>
            <person name="Nichols A."/>
            <person name="Cepeda A.J."/>
            <person name="Yan W."/>
            <person name="Fan B."/>
            <person name="Jiang Y."/>
            <person name="Adhikari A."/>
            <person name="Zheng C.-J."/>
            <person name="Schuster L."/>
            <person name="Cowan T.M."/>
            <person name="Smanski M.J."/>
            <person name="Chevrette M.G."/>
            <person name="De Carvalho L.P.S."/>
            <person name="Shen B."/>
        </authorList>
    </citation>
    <scope>NUCLEOTIDE SEQUENCE [LARGE SCALE GENOMIC DNA]</scope>
    <source>
        <strain evidence="1 2">NPDC015755</strain>
    </source>
</reference>
<protein>
    <recommendedName>
        <fullName evidence="3">Apea-like HEPN domain-containing protein</fullName>
    </recommendedName>
</protein>